<reference evidence="2 3" key="1">
    <citation type="submission" date="2018-09" db="EMBL/GenBank/DDBJ databases">
        <title>Discovery and Ecogenomic Context for Candidatus Cryosericales, a Global Caldiserica Order Active in Thawing Permafrost.</title>
        <authorList>
            <person name="Martinez M.A."/>
            <person name="Woodcroft B.J."/>
            <person name="Ignacio Espinoza J.C."/>
            <person name="Zayed A."/>
            <person name="Singleton C.M."/>
            <person name="Boyd J."/>
            <person name="Li Y.-F."/>
            <person name="Purvine S."/>
            <person name="Maughan H."/>
            <person name="Hodgkins S.B."/>
            <person name="Anderson D."/>
            <person name="Sederholm M."/>
            <person name="Temperton B."/>
            <person name="Saleska S.R."/>
            <person name="Tyson G.W."/>
            <person name="Rich V.I."/>
        </authorList>
    </citation>
    <scope>NUCLEOTIDE SEQUENCE [LARGE SCALE GENOMIC DNA]</scope>
    <source>
        <strain evidence="2 3">SMC7</strain>
    </source>
</reference>
<name>A0A398CTR9_9BACT</name>
<dbReference type="EMBL" id="QXIS01000036">
    <property type="protein sequence ID" value="RIE05500.1"/>
    <property type="molecule type" value="Genomic_DNA"/>
</dbReference>
<evidence type="ECO:0000256" key="1">
    <source>
        <dbReference type="SAM" id="Phobius"/>
    </source>
</evidence>
<gene>
    <name evidence="2" type="ORF">SMC7_07125</name>
</gene>
<organism evidence="2 3">
    <name type="scientific">Candidatus Cryosericum terrychapinii</name>
    <dbReference type="NCBI Taxonomy" id="2290919"/>
    <lineage>
        <taxon>Bacteria</taxon>
        <taxon>Pseudomonadati</taxon>
        <taxon>Caldisericota/Cryosericota group</taxon>
        <taxon>Candidatus Cryosericota</taxon>
        <taxon>Candidatus Cryosericia</taxon>
        <taxon>Candidatus Cryosericales</taxon>
        <taxon>Candidatus Cryosericaceae</taxon>
        <taxon>Candidatus Cryosericum</taxon>
    </lineage>
</organism>
<keyword evidence="1" id="KW-0472">Membrane</keyword>
<keyword evidence="1" id="KW-1133">Transmembrane helix</keyword>
<protein>
    <submittedName>
        <fullName evidence="2">Uncharacterized protein</fullName>
    </submittedName>
</protein>
<dbReference type="AlphaFoldDB" id="A0A398CTR9"/>
<proteinExistence type="predicted"/>
<evidence type="ECO:0000313" key="3">
    <source>
        <dbReference type="Proteomes" id="UP000266328"/>
    </source>
</evidence>
<comment type="caution">
    <text evidence="2">The sequence shown here is derived from an EMBL/GenBank/DDBJ whole genome shotgun (WGS) entry which is preliminary data.</text>
</comment>
<feature type="transmembrane region" description="Helical" evidence="1">
    <location>
        <begin position="103"/>
        <end position="125"/>
    </location>
</feature>
<keyword evidence="3" id="KW-1185">Reference proteome</keyword>
<dbReference type="OrthoDB" id="10017110at2"/>
<feature type="transmembrane region" description="Helical" evidence="1">
    <location>
        <begin position="46"/>
        <end position="67"/>
    </location>
</feature>
<sequence length="251" mass="28813">MENDMFPRTEYDTPAKSTILATAFKRRLIQYFLPATVFERRLIRYLLLYPILLMACAVAEVVVFRQGVAYTAWLRYAGSPVVAAIFICIALRHYRISRRFLKIFVVVTFLGTILGGGFYYCATLSHNGSLVDTAMVGVHKDTNFLRSIFWPGSITNLFGLMTAQPSPAVRWLGAYSNSLLSFPYSYLVVYGNMVGPYFLLLMFLAPPFLAFPIFWLWMVLNILYIFVPQRAWGWIKDKAKLSWKRIFASKS</sequence>
<dbReference type="RefSeq" id="WP_119089663.1">
    <property type="nucleotide sequence ID" value="NZ_QXIS01000036.1"/>
</dbReference>
<feature type="transmembrane region" description="Helical" evidence="1">
    <location>
        <begin position="73"/>
        <end position="91"/>
    </location>
</feature>
<accession>A0A398CTR9</accession>
<dbReference type="Proteomes" id="UP000266328">
    <property type="component" value="Unassembled WGS sequence"/>
</dbReference>
<keyword evidence="1" id="KW-0812">Transmembrane</keyword>
<evidence type="ECO:0000313" key="2">
    <source>
        <dbReference type="EMBL" id="RIE05500.1"/>
    </source>
</evidence>